<dbReference type="InterPro" id="IPR036188">
    <property type="entry name" value="FAD/NAD-bd_sf"/>
</dbReference>
<dbReference type="Gene3D" id="3.50.50.100">
    <property type="match status" value="1"/>
</dbReference>
<proteinExistence type="inferred from homology"/>
<organism evidence="6 7">
    <name type="scientific">Pterulicium gracile</name>
    <dbReference type="NCBI Taxonomy" id="1884261"/>
    <lineage>
        <taxon>Eukaryota</taxon>
        <taxon>Fungi</taxon>
        <taxon>Dikarya</taxon>
        <taxon>Basidiomycota</taxon>
        <taxon>Agaricomycotina</taxon>
        <taxon>Agaricomycetes</taxon>
        <taxon>Agaricomycetidae</taxon>
        <taxon>Agaricales</taxon>
        <taxon>Pleurotineae</taxon>
        <taxon>Pterulaceae</taxon>
        <taxon>Pterulicium</taxon>
    </lineage>
</organism>
<keyword evidence="2" id="KW-0285">Flavoprotein</keyword>
<evidence type="ECO:0000256" key="1">
    <source>
        <dbReference type="ARBA" id="ARBA00006442"/>
    </source>
</evidence>
<dbReference type="AlphaFoldDB" id="A0A5C3QDB6"/>
<gene>
    <name evidence="6" type="ORF">BDV98DRAFT_570679</name>
</gene>
<name>A0A5C3QDB6_9AGAR</name>
<evidence type="ECO:0000259" key="5">
    <source>
        <dbReference type="Pfam" id="PF07992"/>
    </source>
</evidence>
<dbReference type="PANTHER" id="PTHR43735:SF3">
    <property type="entry name" value="FERROPTOSIS SUPPRESSOR PROTEIN 1"/>
    <property type="match status" value="1"/>
</dbReference>
<dbReference type="SUPFAM" id="SSF51905">
    <property type="entry name" value="FAD/NAD(P)-binding domain"/>
    <property type="match status" value="1"/>
</dbReference>
<keyword evidence="7" id="KW-1185">Reference proteome</keyword>
<evidence type="ECO:0000256" key="4">
    <source>
        <dbReference type="ARBA" id="ARBA00023002"/>
    </source>
</evidence>
<evidence type="ECO:0000256" key="3">
    <source>
        <dbReference type="ARBA" id="ARBA00022827"/>
    </source>
</evidence>
<dbReference type="STRING" id="1884261.A0A5C3QDB6"/>
<reference evidence="6 7" key="1">
    <citation type="journal article" date="2019" name="Nat. Ecol. Evol.">
        <title>Megaphylogeny resolves global patterns of mushroom evolution.</title>
        <authorList>
            <person name="Varga T."/>
            <person name="Krizsan K."/>
            <person name="Foldi C."/>
            <person name="Dima B."/>
            <person name="Sanchez-Garcia M."/>
            <person name="Sanchez-Ramirez S."/>
            <person name="Szollosi G.J."/>
            <person name="Szarkandi J.G."/>
            <person name="Papp V."/>
            <person name="Albert L."/>
            <person name="Andreopoulos W."/>
            <person name="Angelini C."/>
            <person name="Antonin V."/>
            <person name="Barry K.W."/>
            <person name="Bougher N.L."/>
            <person name="Buchanan P."/>
            <person name="Buyck B."/>
            <person name="Bense V."/>
            <person name="Catcheside P."/>
            <person name="Chovatia M."/>
            <person name="Cooper J."/>
            <person name="Damon W."/>
            <person name="Desjardin D."/>
            <person name="Finy P."/>
            <person name="Geml J."/>
            <person name="Haridas S."/>
            <person name="Hughes K."/>
            <person name="Justo A."/>
            <person name="Karasinski D."/>
            <person name="Kautmanova I."/>
            <person name="Kiss B."/>
            <person name="Kocsube S."/>
            <person name="Kotiranta H."/>
            <person name="LaButti K.M."/>
            <person name="Lechner B.E."/>
            <person name="Liimatainen K."/>
            <person name="Lipzen A."/>
            <person name="Lukacs Z."/>
            <person name="Mihaltcheva S."/>
            <person name="Morgado L.N."/>
            <person name="Niskanen T."/>
            <person name="Noordeloos M.E."/>
            <person name="Ohm R.A."/>
            <person name="Ortiz-Santana B."/>
            <person name="Ovrebo C."/>
            <person name="Racz N."/>
            <person name="Riley R."/>
            <person name="Savchenko A."/>
            <person name="Shiryaev A."/>
            <person name="Soop K."/>
            <person name="Spirin V."/>
            <person name="Szebenyi C."/>
            <person name="Tomsovsky M."/>
            <person name="Tulloss R.E."/>
            <person name="Uehling J."/>
            <person name="Grigoriev I.V."/>
            <person name="Vagvolgyi C."/>
            <person name="Papp T."/>
            <person name="Martin F.M."/>
            <person name="Miettinen O."/>
            <person name="Hibbett D.S."/>
            <person name="Nagy L.G."/>
        </authorList>
    </citation>
    <scope>NUCLEOTIDE SEQUENCE [LARGE SCALE GENOMIC DNA]</scope>
    <source>
        <strain evidence="6 7">CBS 309.79</strain>
    </source>
</reference>
<dbReference type="GO" id="GO:0004174">
    <property type="term" value="F:electron-transferring-flavoprotein dehydrogenase activity"/>
    <property type="evidence" value="ECO:0007669"/>
    <property type="project" value="TreeGrafter"/>
</dbReference>
<feature type="domain" description="FAD/NAD(P)-binding" evidence="5">
    <location>
        <begin position="11"/>
        <end position="307"/>
    </location>
</feature>
<accession>A0A5C3QDB6</accession>
<evidence type="ECO:0000256" key="2">
    <source>
        <dbReference type="ARBA" id="ARBA00022630"/>
    </source>
</evidence>
<evidence type="ECO:0000313" key="6">
    <source>
        <dbReference type="EMBL" id="TFK99681.1"/>
    </source>
</evidence>
<keyword evidence="3" id="KW-0274">FAD</keyword>
<dbReference type="OrthoDB" id="202203at2759"/>
<dbReference type="PRINTS" id="PR00411">
    <property type="entry name" value="PNDRDTASEI"/>
</dbReference>
<dbReference type="PRINTS" id="PR00368">
    <property type="entry name" value="FADPNR"/>
</dbReference>
<evidence type="ECO:0000313" key="7">
    <source>
        <dbReference type="Proteomes" id="UP000305067"/>
    </source>
</evidence>
<dbReference type="InterPro" id="IPR023753">
    <property type="entry name" value="FAD/NAD-binding_dom"/>
</dbReference>
<dbReference type="Proteomes" id="UP000305067">
    <property type="component" value="Unassembled WGS sequence"/>
</dbReference>
<dbReference type="Pfam" id="PF07992">
    <property type="entry name" value="Pyr_redox_2"/>
    <property type="match status" value="1"/>
</dbReference>
<dbReference type="EMBL" id="ML178832">
    <property type="protein sequence ID" value="TFK99681.1"/>
    <property type="molecule type" value="Genomic_DNA"/>
</dbReference>
<dbReference type="GO" id="GO:0005737">
    <property type="term" value="C:cytoplasm"/>
    <property type="evidence" value="ECO:0007669"/>
    <property type="project" value="TreeGrafter"/>
</dbReference>
<dbReference type="GO" id="GO:0050660">
    <property type="term" value="F:flavin adenine dinucleotide binding"/>
    <property type="evidence" value="ECO:0007669"/>
    <property type="project" value="TreeGrafter"/>
</dbReference>
<comment type="similarity">
    <text evidence="1">Belongs to the FAD-dependent oxidoreductase family.</text>
</comment>
<protein>
    <submittedName>
        <fullName evidence="6">FAD/NAD(P)-binding domain-containing protein</fullName>
    </submittedName>
</protein>
<sequence>MSTKWDNKKKPVVIVGAGGAGSALARSLSQTLDRTKYELVLINPRPLHVVLPTTVRMLVTTADNLDKTALIPYDKLFVNENGTFKLGKVQSVSSEGAEGGEVVLESGEHVPYYILVLASGSHWPGPTTYPDTTEGVKEHVDSWRQDVKNAQNIVLIGGGAVGVETAGEIKTEFPDKKVTLIHGPDNLVNDTYTLKYRQTLERRVIKQGIELLLGEYVDDIPARTGPEVKTRSGKTVPADLVFVHTGPRPNTEFIKTSDSLGPDALTTSGFVKVKPTLQLAEHTNIFAAGDIIDWKEQKQVFKAAKHATVIANNILKLLGGQPLKPYQGADEILCCTVGRNGGVAHMPMFGGLILGDWAVKAIKAKGLFVGPTRKGMGYTS</sequence>
<dbReference type="PANTHER" id="PTHR43735">
    <property type="entry name" value="APOPTOSIS-INDUCING FACTOR 1"/>
    <property type="match status" value="1"/>
</dbReference>
<keyword evidence="4" id="KW-0560">Oxidoreductase</keyword>